<accession>A0A8J7TJB3</accession>
<dbReference type="PANTHER" id="PTHR32178">
    <property type="entry name" value="FAM187"/>
    <property type="match status" value="1"/>
</dbReference>
<dbReference type="PROSITE" id="PS50835">
    <property type="entry name" value="IG_LIKE"/>
    <property type="match status" value="2"/>
</dbReference>
<evidence type="ECO:0000256" key="5">
    <source>
        <dbReference type="ARBA" id="ARBA00022989"/>
    </source>
</evidence>
<reference evidence="11" key="1">
    <citation type="journal article" date="2021" name="Cell">
        <title>Tracing the genetic footprints of vertebrate landing in non-teleost ray-finned fishes.</title>
        <authorList>
            <person name="Bi X."/>
            <person name="Wang K."/>
            <person name="Yang L."/>
            <person name="Pan H."/>
            <person name="Jiang H."/>
            <person name="Wei Q."/>
            <person name="Fang M."/>
            <person name="Yu H."/>
            <person name="Zhu C."/>
            <person name="Cai Y."/>
            <person name="He Y."/>
            <person name="Gan X."/>
            <person name="Zeng H."/>
            <person name="Yu D."/>
            <person name="Zhu Y."/>
            <person name="Jiang H."/>
            <person name="Qiu Q."/>
            <person name="Yang H."/>
            <person name="Zhang Y.E."/>
            <person name="Wang W."/>
            <person name="Zhu M."/>
            <person name="He S."/>
            <person name="Zhang G."/>
        </authorList>
    </citation>
    <scope>NUCLEOTIDE SEQUENCE</scope>
    <source>
        <strain evidence="11">Allg_001</strain>
    </source>
</reference>
<dbReference type="InterPro" id="IPR036179">
    <property type="entry name" value="Ig-like_dom_sf"/>
</dbReference>
<dbReference type="AlphaFoldDB" id="A0A8J7TJB3"/>
<dbReference type="InterPro" id="IPR003599">
    <property type="entry name" value="Ig_sub"/>
</dbReference>
<dbReference type="Gene3D" id="2.60.40.10">
    <property type="entry name" value="Immunoglobulins"/>
    <property type="match status" value="1"/>
</dbReference>
<keyword evidence="5 8" id="KW-1133">Transmembrane helix</keyword>
<keyword evidence="4 9" id="KW-0732">Signal</keyword>
<evidence type="ECO:0000256" key="1">
    <source>
        <dbReference type="ARBA" id="ARBA00004479"/>
    </source>
</evidence>
<sequence length="383" mass="42252">MAKLAVSLLCLLTGVLHIGSAAGMTVECVMGETCVVALASLNPATLVCPEPSNYESITWDYENLTAQGFGPAQVIGGHEARPSFSAMEFQTRLTVSPRELKFEDIWTQDSGIYTCRSRNSTLARYQVDVQDVGRLHVSHLALGQKALDNTSLDLGSKGRVELFTLWSPWQPCDRCGRRGERKRAGFCYASGPPGEVVPCGFVGKWLGMGGTEGSAVSRGPEIRIETCREDCSEDTEHTISFSDLLFLALVTTYDVPVSGIATLSCPSASIYRPVYWERHALPLTQLDLLLQNGTHWLDSRTGGGTYVIWQVEGADAGLYRCFVARKLKARFLLRIRVGLLSSLLRALQFVALVSFLFCTFLSFVWLTRQIHLQRLARVESQVS</sequence>
<proteinExistence type="inferred from homology"/>
<dbReference type="SUPFAM" id="SSF48726">
    <property type="entry name" value="Immunoglobulin"/>
    <property type="match status" value="2"/>
</dbReference>
<evidence type="ECO:0000256" key="4">
    <source>
        <dbReference type="ARBA" id="ARBA00022729"/>
    </source>
</evidence>
<dbReference type="SMART" id="SM00408">
    <property type="entry name" value="IGc2"/>
    <property type="match status" value="2"/>
</dbReference>
<comment type="similarity">
    <text evidence="2">Belongs to the FAM187 family.</text>
</comment>
<comment type="caution">
    <text evidence="11">The sequence shown here is derived from an EMBL/GenBank/DDBJ whole genome shotgun (WGS) entry which is preliminary data.</text>
</comment>
<feature type="non-terminal residue" evidence="11">
    <location>
        <position position="383"/>
    </location>
</feature>
<dbReference type="GO" id="GO:0016020">
    <property type="term" value="C:membrane"/>
    <property type="evidence" value="ECO:0007669"/>
    <property type="project" value="UniProtKB-SubCell"/>
</dbReference>
<feature type="chain" id="PRO_5035192446" evidence="9">
    <location>
        <begin position="24"/>
        <end position="383"/>
    </location>
</feature>
<comment type="subcellular location">
    <subcellularLocation>
        <location evidence="1">Membrane</location>
        <topology evidence="1">Single-pass type I membrane protein</topology>
    </subcellularLocation>
</comment>
<evidence type="ECO:0000256" key="9">
    <source>
        <dbReference type="SAM" id="SignalP"/>
    </source>
</evidence>
<feature type="transmembrane region" description="Helical" evidence="8">
    <location>
        <begin position="346"/>
        <end position="367"/>
    </location>
</feature>
<gene>
    <name evidence="11" type="primary">Fam187b_1</name>
    <name evidence="11" type="ORF">GTO95_0010126</name>
</gene>
<feature type="domain" description="Ig-like" evidence="10">
    <location>
        <begin position="220"/>
        <end position="323"/>
    </location>
</feature>
<dbReference type="Proteomes" id="UP000736164">
    <property type="component" value="Unassembled WGS sequence"/>
</dbReference>
<evidence type="ECO:0000256" key="6">
    <source>
        <dbReference type="ARBA" id="ARBA00023136"/>
    </source>
</evidence>
<keyword evidence="6 8" id="KW-0472">Membrane</keyword>
<keyword evidence="12" id="KW-1185">Reference proteome</keyword>
<dbReference type="InterPro" id="IPR039311">
    <property type="entry name" value="FAM187A/B"/>
</dbReference>
<dbReference type="EMBL" id="JAAWVO010077268">
    <property type="protein sequence ID" value="MBN3325762.1"/>
    <property type="molecule type" value="Genomic_DNA"/>
</dbReference>
<dbReference type="InterPro" id="IPR013783">
    <property type="entry name" value="Ig-like_fold"/>
</dbReference>
<dbReference type="InterPro" id="IPR007110">
    <property type="entry name" value="Ig-like_dom"/>
</dbReference>
<evidence type="ECO:0000313" key="12">
    <source>
        <dbReference type="Proteomes" id="UP000736164"/>
    </source>
</evidence>
<dbReference type="InterPro" id="IPR003598">
    <property type="entry name" value="Ig_sub2"/>
</dbReference>
<feature type="domain" description="Ig-like" evidence="10">
    <location>
        <begin position="1"/>
        <end position="130"/>
    </location>
</feature>
<evidence type="ECO:0000256" key="3">
    <source>
        <dbReference type="ARBA" id="ARBA00022692"/>
    </source>
</evidence>
<protein>
    <submittedName>
        <fullName evidence="11">F187B protein</fullName>
    </submittedName>
</protein>
<dbReference type="PANTHER" id="PTHR32178:SF8">
    <property type="entry name" value="PROTEIN FAM187B"/>
    <property type="match status" value="1"/>
</dbReference>
<evidence type="ECO:0000256" key="8">
    <source>
        <dbReference type="SAM" id="Phobius"/>
    </source>
</evidence>
<evidence type="ECO:0000259" key="10">
    <source>
        <dbReference type="PROSITE" id="PS50835"/>
    </source>
</evidence>
<dbReference type="SMART" id="SM00409">
    <property type="entry name" value="IG"/>
    <property type="match status" value="2"/>
</dbReference>
<organism evidence="11 12">
    <name type="scientific">Atractosteus spatula</name>
    <name type="common">Alligator gar</name>
    <name type="synonym">Lepisosteus spatula</name>
    <dbReference type="NCBI Taxonomy" id="7917"/>
    <lineage>
        <taxon>Eukaryota</taxon>
        <taxon>Metazoa</taxon>
        <taxon>Chordata</taxon>
        <taxon>Craniata</taxon>
        <taxon>Vertebrata</taxon>
        <taxon>Euteleostomi</taxon>
        <taxon>Actinopterygii</taxon>
        <taxon>Neopterygii</taxon>
        <taxon>Holostei</taxon>
        <taxon>Semionotiformes</taxon>
        <taxon>Lepisosteidae</taxon>
        <taxon>Atractosteus</taxon>
    </lineage>
</organism>
<keyword evidence="7" id="KW-0325">Glycoprotein</keyword>
<feature type="non-terminal residue" evidence="11">
    <location>
        <position position="1"/>
    </location>
</feature>
<name>A0A8J7TJB3_ATRSP</name>
<evidence type="ECO:0000256" key="2">
    <source>
        <dbReference type="ARBA" id="ARBA00008727"/>
    </source>
</evidence>
<evidence type="ECO:0000313" key="11">
    <source>
        <dbReference type="EMBL" id="MBN3325762.1"/>
    </source>
</evidence>
<keyword evidence="3 8" id="KW-0812">Transmembrane</keyword>
<feature type="signal peptide" evidence="9">
    <location>
        <begin position="1"/>
        <end position="23"/>
    </location>
</feature>
<evidence type="ECO:0000256" key="7">
    <source>
        <dbReference type="ARBA" id="ARBA00023180"/>
    </source>
</evidence>